<organism evidence="4 5">
    <name type="scientific">Amnibacterium flavum</name>
    <dbReference type="NCBI Taxonomy" id="2173173"/>
    <lineage>
        <taxon>Bacteria</taxon>
        <taxon>Bacillati</taxon>
        <taxon>Actinomycetota</taxon>
        <taxon>Actinomycetes</taxon>
        <taxon>Micrococcales</taxon>
        <taxon>Microbacteriaceae</taxon>
        <taxon>Amnibacterium</taxon>
    </lineage>
</organism>
<dbReference type="PANTHER" id="PTHR31690:SF4">
    <property type="entry name" value="FUCOSE MUTAROTASE"/>
    <property type="match status" value="1"/>
</dbReference>
<comment type="caution">
    <text evidence="4">The sequence shown here is derived from an EMBL/GenBank/DDBJ whole genome shotgun (WGS) entry which is preliminary data.</text>
</comment>
<dbReference type="AlphaFoldDB" id="A0A2V1HR74"/>
<gene>
    <name evidence="4" type="ORF">DDQ50_15370</name>
</gene>
<dbReference type="InterPro" id="IPR050443">
    <property type="entry name" value="RbsD/FucU_mutarotase"/>
</dbReference>
<dbReference type="Proteomes" id="UP000244893">
    <property type="component" value="Unassembled WGS sequence"/>
</dbReference>
<keyword evidence="5" id="KW-1185">Reference proteome</keyword>
<reference evidence="4 5" key="1">
    <citation type="submission" date="2018-05" db="EMBL/GenBank/DDBJ databases">
        <title>Amnibacterium sp. M8JJ-5, whole genome shotgun sequence.</title>
        <authorList>
            <person name="Tuo L."/>
        </authorList>
    </citation>
    <scope>NUCLEOTIDE SEQUENCE [LARGE SCALE GENOMIC DNA]</scope>
    <source>
        <strain evidence="4 5">M8JJ-5</strain>
    </source>
</reference>
<comment type="catalytic activity">
    <reaction evidence="3">
        <text>alpha-L-fucose = beta-L-fucose</text>
        <dbReference type="Rhea" id="RHEA:25580"/>
        <dbReference type="ChEBI" id="CHEBI:42548"/>
        <dbReference type="ChEBI" id="CHEBI:42589"/>
        <dbReference type="EC" id="5.1.3.29"/>
    </reaction>
</comment>
<evidence type="ECO:0000256" key="3">
    <source>
        <dbReference type="ARBA" id="ARBA00036324"/>
    </source>
</evidence>
<proteinExistence type="predicted"/>
<dbReference type="GO" id="GO:0006004">
    <property type="term" value="P:fucose metabolic process"/>
    <property type="evidence" value="ECO:0007669"/>
    <property type="project" value="TreeGrafter"/>
</dbReference>
<evidence type="ECO:0000256" key="2">
    <source>
        <dbReference type="ARBA" id="ARBA00023235"/>
    </source>
</evidence>
<dbReference type="InterPro" id="IPR023750">
    <property type="entry name" value="RbsD-like_sf"/>
</dbReference>
<dbReference type="RefSeq" id="WP_116757797.1">
    <property type="nucleotide sequence ID" value="NZ_JBHUEX010000001.1"/>
</dbReference>
<dbReference type="GO" id="GO:0036373">
    <property type="term" value="F:L-fucose mutarotase activity"/>
    <property type="evidence" value="ECO:0007669"/>
    <property type="project" value="UniProtKB-EC"/>
</dbReference>
<sequence>MLRLTLTNPPLLSALSSAGHGSKVLFTDANYPATTAANPRARLIELSIGRNLPTVSDLLGLVLPILPVEAACVMEGPGEIPAHDEYAKALAPLQLDSLGRFEFYDAARGSEVAVVVTTGDTRLYANLMLTVGVA</sequence>
<dbReference type="PANTHER" id="PTHR31690">
    <property type="entry name" value="FUCOSE MUTAROTASE"/>
    <property type="match status" value="1"/>
</dbReference>
<dbReference type="OrthoDB" id="9805009at2"/>
<accession>A0A2V1HR74</accession>
<dbReference type="EMBL" id="QEOP01000004">
    <property type="protein sequence ID" value="PVZ93470.1"/>
    <property type="molecule type" value="Genomic_DNA"/>
</dbReference>
<dbReference type="InterPro" id="IPR007721">
    <property type="entry name" value="RbsD_FucU"/>
</dbReference>
<evidence type="ECO:0000313" key="5">
    <source>
        <dbReference type="Proteomes" id="UP000244893"/>
    </source>
</evidence>
<dbReference type="SUPFAM" id="SSF102546">
    <property type="entry name" value="RbsD-like"/>
    <property type="match status" value="1"/>
</dbReference>
<keyword evidence="2" id="KW-0413">Isomerase</keyword>
<protein>
    <submittedName>
        <fullName evidence="4">RbsD or FucU transport</fullName>
    </submittedName>
</protein>
<evidence type="ECO:0000256" key="1">
    <source>
        <dbReference type="ARBA" id="ARBA00000223"/>
    </source>
</evidence>
<dbReference type="GO" id="GO:0062193">
    <property type="term" value="F:D-ribose pyranase activity"/>
    <property type="evidence" value="ECO:0007669"/>
    <property type="project" value="UniProtKB-EC"/>
</dbReference>
<dbReference type="GO" id="GO:0042806">
    <property type="term" value="F:fucose binding"/>
    <property type="evidence" value="ECO:0007669"/>
    <property type="project" value="TreeGrafter"/>
</dbReference>
<name>A0A2V1HR74_9MICO</name>
<evidence type="ECO:0000313" key="4">
    <source>
        <dbReference type="EMBL" id="PVZ93470.1"/>
    </source>
</evidence>
<dbReference type="Gene3D" id="3.40.1650.10">
    <property type="entry name" value="RbsD-like domain"/>
    <property type="match status" value="1"/>
</dbReference>
<comment type="catalytic activity">
    <reaction evidence="1">
        <text>beta-D-ribopyranose = beta-D-ribofuranose</text>
        <dbReference type="Rhea" id="RHEA:25432"/>
        <dbReference type="ChEBI" id="CHEBI:27476"/>
        <dbReference type="ChEBI" id="CHEBI:47002"/>
        <dbReference type="EC" id="5.4.99.62"/>
    </reaction>
</comment>
<dbReference type="Pfam" id="PF05025">
    <property type="entry name" value="RbsD_FucU"/>
    <property type="match status" value="1"/>
</dbReference>